<dbReference type="EMBL" id="ML996576">
    <property type="protein sequence ID" value="KAF2756168.1"/>
    <property type="molecule type" value="Genomic_DNA"/>
</dbReference>
<gene>
    <name evidence="2" type="ORF">EJ05DRAFT_487966</name>
</gene>
<feature type="compositionally biased region" description="Low complexity" evidence="1">
    <location>
        <begin position="262"/>
        <end position="280"/>
    </location>
</feature>
<evidence type="ECO:0000313" key="2">
    <source>
        <dbReference type="EMBL" id="KAF2756168.1"/>
    </source>
</evidence>
<feature type="region of interest" description="Disordered" evidence="1">
    <location>
        <begin position="118"/>
        <end position="186"/>
    </location>
</feature>
<proteinExistence type="predicted"/>
<feature type="compositionally biased region" description="Polar residues" evidence="1">
    <location>
        <begin position="281"/>
        <end position="296"/>
    </location>
</feature>
<feature type="region of interest" description="Disordered" evidence="1">
    <location>
        <begin position="309"/>
        <end position="366"/>
    </location>
</feature>
<evidence type="ECO:0000256" key="1">
    <source>
        <dbReference type="SAM" id="MobiDB-lite"/>
    </source>
</evidence>
<protein>
    <submittedName>
        <fullName evidence="2">Uncharacterized protein</fullName>
    </submittedName>
</protein>
<dbReference type="RefSeq" id="XP_033598619.1">
    <property type="nucleotide sequence ID" value="XM_033745655.1"/>
</dbReference>
<organism evidence="2 3">
    <name type="scientific">Pseudovirgaria hyperparasitica</name>
    <dbReference type="NCBI Taxonomy" id="470096"/>
    <lineage>
        <taxon>Eukaryota</taxon>
        <taxon>Fungi</taxon>
        <taxon>Dikarya</taxon>
        <taxon>Ascomycota</taxon>
        <taxon>Pezizomycotina</taxon>
        <taxon>Dothideomycetes</taxon>
        <taxon>Dothideomycetes incertae sedis</taxon>
        <taxon>Acrospermales</taxon>
        <taxon>Acrospermaceae</taxon>
        <taxon>Pseudovirgaria</taxon>
    </lineage>
</organism>
<feature type="compositionally biased region" description="Low complexity" evidence="1">
    <location>
        <begin position="153"/>
        <end position="165"/>
    </location>
</feature>
<keyword evidence="3" id="KW-1185">Reference proteome</keyword>
<dbReference type="AlphaFoldDB" id="A0A6A6VZS0"/>
<feature type="compositionally biased region" description="Polar residues" evidence="1">
    <location>
        <begin position="76"/>
        <end position="88"/>
    </location>
</feature>
<accession>A0A6A6VZS0</accession>
<evidence type="ECO:0000313" key="3">
    <source>
        <dbReference type="Proteomes" id="UP000799437"/>
    </source>
</evidence>
<dbReference type="GeneID" id="54486709"/>
<feature type="compositionally biased region" description="Basic residues" evidence="1">
    <location>
        <begin position="134"/>
        <end position="146"/>
    </location>
</feature>
<dbReference type="OrthoDB" id="3792038at2759"/>
<dbReference type="Proteomes" id="UP000799437">
    <property type="component" value="Unassembled WGS sequence"/>
</dbReference>
<feature type="region of interest" description="Disordered" evidence="1">
    <location>
        <begin position="208"/>
        <end position="229"/>
    </location>
</feature>
<sequence>MAHRNSQNSLADSALHCLRHARLTDTLTTFTWCRASLCSFQEQRKATIDIRIVIYFSNLRRTEKPQAPARNRRSSNDFGTATTPPESNSYEEKACKKIPDAKSIEMPQGFENVRRADRISSAATPKVRQMNKVTKQRPSSHIRIVHAVKEPAARSPASAPTSASSLLEPRRANRNSTNTTDREANLSPFLPLDWDYRRVHSIMPGHFKTESNALPNAARKETDSQTQCHAREDSYGWILKAQEVVLPPRQSSKNWRSEDSDSSTLSSRSTNRSSSRNLNRVTANRHSNRNWQVFSNSSTPTLYSSATFVESDSDSDSSNYSPYSSSSSISTPTHSPPATRPRPATATFVDSDSESEDPSPTPKPTRKHLSLAYLAPAITPSAPAVTQFTPTPSPPLSPTISPTLSPTLSSFDASLRPGHITRLVFWYLYYDLIEPPASPTSWYAKIPAWELQGWIALGRAFTSNPDLPFPSTLSTIIQALRLDAAELKYLIIRLADKTSMRTTETKELVDLGRAQGLSSRAVAMGIREKFVKDRRLLEALFVKGQGAGELWGYMQFVLLRRVADYLDYVILPHVGGGATAAAKGGAAKGDGRAREGVLKSYWRLMGVRKVPAEWYEGDGEEGDGEREMGDWETVNSFF</sequence>
<feature type="region of interest" description="Disordered" evidence="1">
    <location>
        <begin position="248"/>
        <end position="296"/>
    </location>
</feature>
<reference evidence="2" key="1">
    <citation type="journal article" date="2020" name="Stud. Mycol.">
        <title>101 Dothideomycetes genomes: a test case for predicting lifestyles and emergence of pathogens.</title>
        <authorList>
            <person name="Haridas S."/>
            <person name="Albert R."/>
            <person name="Binder M."/>
            <person name="Bloem J."/>
            <person name="Labutti K."/>
            <person name="Salamov A."/>
            <person name="Andreopoulos B."/>
            <person name="Baker S."/>
            <person name="Barry K."/>
            <person name="Bills G."/>
            <person name="Bluhm B."/>
            <person name="Cannon C."/>
            <person name="Castanera R."/>
            <person name="Culley D."/>
            <person name="Daum C."/>
            <person name="Ezra D."/>
            <person name="Gonzalez J."/>
            <person name="Henrissat B."/>
            <person name="Kuo A."/>
            <person name="Liang C."/>
            <person name="Lipzen A."/>
            <person name="Lutzoni F."/>
            <person name="Magnuson J."/>
            <person name="Mondo S."/>
            <person name="Nolan M."/>
            <person name="Ohm R."/>
            <person name="Pangilinan J."/>
            <person name="Park H.-J."/>
            <person name="Ramirez L."/>
            <person name="Alfaro M."/>
            <person name="Sun H."/>
            <person name="Tritt A."/>
            <person name="Yoshinaga Y."/>
            <person name="Zwiers L.-H."/>
            <person name="Turgeon B."/>
            <person name="Goodwin S."/>
            <person name="Spatafora J."/>
            <person name="Crous P."/>
            <person name="Grigoriev I."/>
        </authorList>
    </citation>
    <scope>NUCLEOTIDE SEQUENCE</scope>
    <source>
        <strain evidence="2">CBS 121739</strain>
    </source>
</reference>
<feature type="compositionally biased region" description="Basic and acidic residues" evidence="1">
    <location>
        <begin position="218"/>
        <end position="229"/>
    </location>
</feature>
<feature type="region of interest" description="Disordered" evidence="1">
    <location>
        <begin position="63"/>
        <end position="92"/>
    </location>
</feature>
<name>A0A6A6VZS0_9PEZI</name>
<feature type="compositionally biased region" description="Low complexity" evidence="1">
    <location>
        <begin position="316"/>
        <end position="333"/>
    </location>
</feature>